<comment type="catalytic activity">
    <reaction evidence="10 11">
        <text>L-glutamyl-tRNA(Gln) + L-glutamine + ATP + H2O = L-glutaminyl-tRNA(Gln) + L-glutamate + ADP + phosphate + H(+)</text>
        <dbReference type="Rhea" id="RHEA:17521"/>
        <dbReference type="Rhea" id="RHEA-COMP:9681"/>
        <dbReference type="Rhea" id="RHEA-COMP:9684"/>
        <dbReference type="ChEBI" id="CHEBI:15377"/>
        <dbReference type="ChEBI" id="CHEBI:15378"/>
        <dbReference type="ChEBI" id="CHEBI:29985"/>
        <dbReference type="ChEBI" id="CHEBI:30616"/>
        <dbReference type="ChEBI" id="CHEBI:43474"/>
        <dbReference type="ChEBI" id="CHEBI:58359"/>
        <dbReference type="ChEBI" id="CHEBI:78520"/>
        <dbReference type="ChEBI" id="CHEBI:78521"/>
        <dbReference type="ChEBI" id="CHEBI:456216"/>
    </reaction>
</comment>
<evidence type="ECO:0000256" key="11">
    <source>
        <dbReference type="HAMAP-Rule" id="MF_00121"/>
    </source>
</evidence>
<comment type="function">
    <text evidence="8 11">Allows the formation of correctly charged Asn-tRNA(Asn) or Gln-tRNA(Gln) through the transamidation of misacylated Asp-tRNA(Asn) or Glu-tRNA(Gln) in organisms which lack either or both of asparaginyl-tRNA or glutaminyl-tRNA synthetases. The reaction takes place in the presence of glutamine and ATP through an activated phospho-Asp-tRNA(Asn) or phospho-Glu-tRNA(Gln).</text>
</comment>
<dbReference type="SMART" id="SM00845">
    <property type="entry name" value="GatB_Yqey"/>
    <property type="match status" value="1"/>
</dbReference>
<keyword evidence="4 11" id="KW-0436">Ligase</keyword>
<dbReference type="NCBIfam" id="NF004014">
    <property type="entry name" value="PRK05477.1-4"/>
    <property type="match status" value="1"/>
</dbReference>
<proteinExistence type="inferred from homology"/>
<accession>A0ABZ2F7E8</accession>
<dbReference type="InterPro" id="IPR004413">
    <property type="entry name" value="GatB"/>
</dbReference>
<dbReference type="InterPro" id="IPR017959">
    <property type="entry name" value="Asn/Gln-tRNA_amidoTrfase_suB/E"/>
</dbReference>
<evidence type="ECO:0000259" key="12">
    <source>
        <dbReference type="SMART" id="SM00845"/>
    </source>
</evidence>
<evidence type="ECO:0000256" key="10">
    <source>
        <dbReference type="ARBA" id="ARBA00047913"/>
    </source>
</evidence>
<keyword evidence="6 11" id="KW-0067">ATP-binding</keyword>
<dbReference type="Gene3D" id="1.10.150.380">
    <property type="entry name" value="GatB domain, N-terminal subdomain"/>
    <property type="match status" value="1"/>
</dbReference>
<organism evidence="13 14">
    <name type="scientific">Methylococcus capsulatus</name>
    <dbReference type="NCBI Taxonomy" id="414"/>
    <lineage>
        <taxon>Bacteria</taxon>
        <taxon>Pseudomonadati</taxon>
        <taxon>Pseudomonadota</taxon>
        <taxon>Gammaproteobacteria</taxon>
        <taxon>Methylococcales</taxon>
        <taxon>Methylococcaceae</taxon>
        <taxon>Methylococcus</taxon>
    </lineage>
</organism>
<dbReference type="PROSITE" id="PS01234">
    <property type="entry name" value="GATB"/>
    <property type="match status" value="1"/>
</dbReference>
<comment type="catalytic activity">
    <reaction evidence="9 11">
        <text>L-aspartyl-tRNA(Asn) + L-glutamine + ATP + H2O = L-asparaginyl-tRNA(Asn) + L-glutamate + ADP + phosphate + 2 H(+)</text>
        <dbReference type="Rhea" id="RHEA:14513"/>
        <dbReference type="Rhea" id="RHEA-COMP:9674"/>
        <dbReference type="Rhea" id="RHEA-COMP:9677"/>
        <dbReference type="ChEBI" id="CHEBI:15377"/>
        <dbReference type="ChEBI" id="CHEBI:15378"/>
        <dbReference type="ChEBI" id="CHEBI:29985"/>
        <dbReference type="ChEBI" id="CHEBI:30616"/>
        <dbReference type="ChEBI" id="CHEBI:43474"/>
        <dbReference type="ChEBI" id="CHEBI:58359"/>
        <dbReference type="ChEBI" id="CHEBI:78515"/>
        <dbReference type="ChEBI" id="CHEBI:78516"/>
        <dbReference type="ChEBI" id="CHEBI:456216"/>
    </reaction>
</comment>
<evidence type="ECO:0000256" key="1">
    <source>
        <dbReference type="ARBA" id="ARBA00005306"/>
    </source>
</evidence>
<dbReference type="InterPro" id="IPR018027">
    <property type="entry name" value="Asn/Gln_amidotransferase"/>
</dbReference>
<dbReference type="PANTHER" id="PTHR11659:SF0">
    <property type="entry name" value="GLUTAMYL-TRNA(GLN) AMIDOTRANSFERASE SUBUNIT B, MITOCHONDRIAL"/>
    <property type="match status" value="1"/>
</dbReference>
<evidence type="ECO:0000313" key="13">
    <source>
        <dbReference type="EMBL" id="WWF03177.1"/>
    </source>
</evidence>
<dbReference type="InterPro" id="IPR003789">
    <property type="entry name" value="Asn/Gln_tRNA_amidoTrase-B-like"/>
</dbReference>
<dbReference type="RefSeq" id="WP_198322081.1">
    <property type="nucleotide sequence ID" value="NZ_CP104311.1"/>
</dbReference>
<dbReference type="InterPro" id="IPR014746">
    <property type="entry name" value="Gln_synth/guanido_kin_cat_dom"/>
</dbReference>
<dbReference type="Proteomes" id="UP001359308">
    <property type="component" value="Chromosome"/>
</dbReference>
<dbReference type="InterPro" id="IPR042114">
    <property type="entry name" value="GatB_C_1"/>
</dbReference>
<dbReference type="PANTHER" id="PTHR11659">
    <property type="entry name" value="GLUTAMYL-TRNA GLN AMIDOTRANSFERASE SUBUNIT B MITOCHONDRIAL AND PROKARYOTIC PET112-RELATED"/>
    <property type="match status" value="1"/>
</dbReference>
<dbReference type="NCBIfam" id="TIGR00133">
    <property type="entry name" value="gatB"/>
    <property type="match status" value="1"/>
</dbReference>
<evidence type="ECO:0000256" key="3">
    <source>
        <dbReference type="ARBA" id="ARBA00016923"/>
    </source>
</evidence>
<evidence type="ECO:0000256" key="2">
    <source>
        <dbReference type="ARBA" id="ARBA00011123"/>
    </source>
</evidence>
<dbReference type="EC" id="6.3.5.-" evidence="11"/>
<dbReference type="Pfam" id="PF02934">
    <property type="entry name" value="GatB_N"/>
    <property type="match status" value="1"/>
</dbReference>
<evidence type="ECO:0000256" key="5">
    <source>
        <dbReference type="ARBA" id="ARBA00022741"/>
    </source>
</evidence>
<keyword evidence="5 11" id="KW-0547">Nucleotide-binding</keyword>
<dbReference type="NCBIfam" id="NF004012">
    <property type="entry name" value="PRK05477.1-2"/>
    <property type="match status" value="1"/>
</dbReference>
<dbReference type="SUPFAM" id="SSF55931">
    <property type="entry name" value="Glutamine synthetase/guanido kinase"/>
    <property type="match status" value="1"/>
</dbReference>
<evidence type="ECO:0000256" key="6">
    <source>
        <dbReference type="ARBA" id="ARBA00022840"/>
    </source>
</evidence>
<name>A0ABZ2F7E8_METCP</name>
<dbReference type="Pfam" id="PF02637">
    <property type="entry name" value="GatB_Yqey"/>
    <property type="match status" value="1"/>
</dbReference>
<dbReference type="EMBL" id="CP104311">
    <property type="protein sequence ID" value="WWF03177.1"/>
    <property type="molecule type" value="Genomic_DNA"/>
</dbReference>
<dbReference type="InterPro" id="IPR017958">
    <property type="entry name" value="Gln-tRNA_amidoTrfase_suB_CS"/>
</dbReference>
<evidence type="ECO:0000256" key="8">
    <source>
        <dbReference type="ARBA" id="ARBA00024799"/>
    </source>
</evidence>
<dbReference type="SUPFAM" id="SSF89095">
    <property type="entry name" value="GatB/YqeY motif"/>
    <property type="match status" value="1"/>
</dbReference>
<reference evidence="13 14" key="1">
    <citation type="submission" date="2022-09" db="EMBL/GenBank/DDBJ databases">
        <authorList>
            <person name="Giprobiosintez L."/>
        </authorList>
    </citation>
    <scope>NUCLEOTIDE SEQUENCE [LARGE SCALE GENOMIC DNA]</scope>
    <source>
        <strain evidence="14">VKPM-B-12549 (GBS-15)</strain>
    </source>
</reference>
<sequence length="476" mass="52409">MEWETVIGLEIHAQLATRSKIFSGAPTAYGAEPNTQACAVDLGLPGVLPVLNREAVRMAVKFGLAIGAEIAPVSVFARKNYFYPDLPKGYQISQYDLPVVARGKLNINVDGKELTIGITRAHLEEDAGKSLHEDFHGYTGIDLNRAGTPLLEIVSEPDLRSAKEAVAYMKKLHALVRYLEICDGNMQEGSFRCDANVSVRPKGQEKFGTRAEIKNLNSFRFVEKAINHEIARQIEILEGGGEVIQETRLYDSVRDETRSMRSKEEANDYRYFPDPDLLPLEISSGFIEEVKATLPELPDAKRERFKAQYGLSDYDAEVLTASRELADFYETVVGEAASDPKLCANWLMVELSGLLNKDGLEITESKIDAAGLAGLIRRIADATISGKIAKQVLEAMWNEGGSADDIIEKQGLKQITDTGAIEAIIDQIIAANPDQLAQYRAGKDKLFGFFVGQAMKATQGKANPAQLNELLKKKLQ</sequence>
<gene>
    <name evidence="11 13" type="primary">gatB</name>
    <name evidence="13" type="ORF">N4J17_06040</name>
</gene>
<dbReference type="NCBIfam" id="NF004015">
    <property type="entry name" value="PRK05477.1-5"/>
    <property type="match status" value="1"/>
</dbReference>
<evidence type="ECO:0000256" key="7">
    <source>
        <dbReference type="ARBA" id="ARBA00022917"/>
    </source>
</evidence>
<dbReference type="InterPro" id="IPR006075">
    <property type="entry name" value="Asn/Gln-tRNA_Trfase_suB/E_cat"/>
</dbReference>
<comment type="similarity">
    <text evidence="1 11">Belongs to the GatB/GatE family. GatB subfamily.</text>
</comment>
<evidence type="ECO:0000313" key="14">
    <source>
        <dbReference type="Proteomes" id="UP001359308"/>
    </source>
</evidence>
<dbReference type="InterPro" id="IPR023168">
    <property type="entry name" value="GatB_Yqey_C_2"/>
</dbReference>
<keyword evidence="14" id="KW-1185">Reference proteome</keyword>
<dbReference type="HAMAP" id="MF_00121">
    <property type="entry name" value="GatB"/>
    <property type="match status" value="1"/>
</dbReference>
<comment type="subunit">
    <text evidence="2 11">Heterotrimer of A, B and C subunits.</text>
</comment>
<evidence type="ECO:0000256" key="4">
    <source>
        <dbReference type="ARBA" id="ARBA00022598"/>
    </source>
</evidence>
<keyword evidence="7 11" id="KW-0648">Protein biosynthesis</keyword>
<protein>
    <recommendedName>
        <fullName evidence="3 11">Aspartyl/glutamyl-tRNA(Asn/Gln) amidotransferase subunit B</fullName>
        <shortName evidence="11">Asp/Glu-ADT subunit B</shortName>
        <ecNumber evidence="11">6.3.5.-</ecNumber>
    </recommendedName>
</protein>
<feature type="domain" description="Asn/Gln amidotransferase" evidence="12">
    <location>
        <begin position="327"/>
        <end position="475"/>
    </location>
</feature>
<evidence type="ECO:0000256" key="9">
    <source>
        <dbReference type="ARBA" id="ARBA00047380"/>
    </source>
</evidence>
<dbReference type="Gene3D" id="1.10.10.410">
    <property type="match status" value="1"/>
</dbReference>